<organism evidence="2 3">
    <name type="scientific">Portunus trituberculatus</name>
    <name type="common">Swimming crab</name>
    <name type="synonym">Neptunus trituberculatus</name>
    <dbReference type="NCBI Taxonomy" id="210409"/>
    <lineage>
        <taxon>Eukaryota</taxon>
        <taxon>Metazoa</taxon>
        <taxon>Ecdysozoa</taxon>
        <taxon>Arthropoda</taxon>
        <taxon>Crustacea</taxon>
        <taxon>Multicrustacea</taxon>
        <taxon>Malacostraca</taxon>
        <taxon>Eumalacostraca</taxon>
        <taxon>Eucarida</taxon>
        <taxon>Decapoda</taxon>
        <taxon>Pleocyemata</taxon>
        <taxon>Brachyura</taxon>
        <taxon>Eubrachyura</taxon>
        <taxon>Portunoidea</taxon>
        <taxon>Portunidae</taxon>
        <taxon>Portuninae</taxon>
        <taxon>Portunus</taxon>
    </lineage>
</organism>
<accession>A0A5B7FVU6</accession>
<dbReference type="Proteomes" id="UP000324222">
    <property type="component" value="Unassembled WGS sequence"/>
</dbReference>
<dbReference type="AlphaFoldDB" id="A0A5B7FVU6"/>
<evidence type="ECO:0000256" key="1">
    <source>
        <dbReference type="SAM" id="MobiDB-lite"/>
    </source>
</evidence>
<comment type="caution">
    <text evidence="2">The sequence shown here is derived from an EMBL/GenBank/DDBJ whole genome shotgun (WGS) entry which is preliminary data.</text>
</comment>
<proteinExistence type="predicted"/>
<sequence>MPPPLSTPVASLPRPASQGHGALDGNTRGSTSFLSFFRGLRVFTGRPTDFTATRFKFDGLLRVAEYFSVVKVTAHRHFAEAPIGCFWLADGQTAGTLELNRRLDTSATQ</sequence>
<protein>
    <submittedName>
        <fullName evidence="2">Uncharacterized protein</fullName>
    </submittedName>
</protein>
<reference evidence="2 3" key="1">
    <citation type="submission" date="2019-05" db="EMBL/GenBank/DDBJ databases">
        <title>Another draft genome of Portunus trituberculatus and its Hox gene families provides insights of decapod evolution.</title>
        <authorList>
            <person name="Jeong J.-H."/>
            <person name="Song I."/>
            <person name="Kim S."/>
            <person name="Choi T."/>
            <person name="Kim D."/>
            <person name="Ryu S."/>
            <person name="Kim W."/>
        </authorList>
    </citation>
    <scope>NUCLEOTIDE SEQUENCE [LARGE SCALE GENOMIC DNA]</scope>
    <source>
        <tissue evidence="2">Muscle</tissue>
    </source>
</reference>
<evidence type="ECO:0000313" key="2">
    <source>
        <dbReference type="EMBL" id="MPC51850.1"/>
    </source>
</evidence>
<dbReference type="EMBL" id="VSRR010010453">
    <property type="protein sequence ID" value="MPC51850.1"/>
    <property type="molecule type" value="Genomic_DNA"/>
</dbReference>
<evidence type="ECO:0000313" key="3">
    <source>
        <dbReference type="Proteomes" id="UP000324222"/>
    </source>
</evidence>
<gene>
    <name evidence="2" type="ORF">E2C01_045704</name>
</gene>
<name>A0A5B7FVU6_PORTR</name>
<feature type="region of interest" description="Disordered" evidence="1">
    <location>
        <begin position="1"/>
        <end position="29"/>
    </location>
</feature>
<keyword evidence="3" id="KW-1185">Reference proteome</keyword>